<protein>
    <submittedName>
        <fullName evidence="3">DinB family protein</fullName>
    </submittedName>
</protein>
<dbReference type="RefSeq" id="WP_280576548.1">
    <property type="nucleotide sequence ID" value="NZ_JARXRO010000001.1"/>
</dbReference>
<dbReference type="InterPro" id="IPR007837">
    <property type="entry name" value="DinB"/>
</dbReference>
<name>A0ABT6JNV7_9GAMM</name>
<evidence type="ECO:0000256" key="1">
    <source>
        <dbReference type="ARBA" id="ARBA00008635"/>
    </source>
</evidence>
<dbReference type="PANTHER" id="PTHR37302">
    <property type="entry name" value="SLR1116 PROTEIN"/>
    <property type="match status" value="1"/>
</dbReference>
<dbReference type="PANTHER" id="PTHR37302:SF1">
    <property type="entry name" value="PROTEIN DINB"/>
    <property type="match status" value="1"/>
</dbReference>
<reference evidence="3 4" key="1">
    <citation type="submission" date="2023-04" db="EMBL/GenBank/DDBJ databases">
        <title>Luteimonas sp. M1R5S59.</title>
        <authorList>
            <person name="Sun J.-Q."/>
        </authorList>
    </citation>
    <scope>NUCLEOTIDE SEQUENCE [LARGE SCALE GENOMIC DNA]</scope>
    <source>
        <strain evidence="3 4">M1R5S59</strain>
    </source>
</reference>
<evidence type="ECO:0000313" key="3">
    <source>
        <dbReference type="EMBL" id="MDH5832373.1"/>
    </source>
</evidence>
<keyword evidence="4" id="KW-1185">Reference proteome</keyword>
<organism evidence="3 4">
    <name type="scientific">Luteimonas kalidii</name>
    <dbReference type="NCBI Taxonomy" id="3042025"/>
    <lineage>
        <taxon>Bacteria</taxon>
        <taxon>Pseudomonadati</taxon>
        <taxon>Pseudomonadota</taxon>
        <taxon>Gammaproteobacteria</taxon>
        <taxon>Lysobacterales</taxon>
        <taxon>Lysobacteraceae</taxon>
        <taxon>Luteimonas</taxon>
    </lineage>
</organism>
<dbReference type="Pfam" id="PF05163">
    <property type="entry name" value="DinB"/>
    <property type="match status" value="1"/>
</dbReference>
<proteinExistence type="inferred from homology"/>
<dbReference type="SUPFAM" id="SSF109854">
    <property type="entry name" value="DinB/YfiT-like putative metalloenzymes"/>
    <property type="match status" value="1"/>
</dbReference>
<evidence type="ECO:0000313" key="4">
    <source>
        <dbReference type="Proteomes" id="UP001156873"/>
    </source>
</evidence>
<dbReference type="Proteomes" id="UP001156873">
    <property type="component" value="Unassembled WGS sequence"/>
</dbReference>
<comment type="similarity">
    <text evidence="1">Belongs to the DinB family.</text>
</comment>
<sequence length="187" mass="20668">MGLIEQQLRGFAHYNTAFNGALFERLAAMPDADRRRDLGAFFGSIHDTLNHILLADRIWLGRFASAFPTLASLADADVVRRFDSLRQVLYADFAALRGGRVATDAVISRWAEELDEGLLSAPMRYRSSNGQAREHAAWIAATHLFNHQAHHRGQVTALMHQLGVDPGVTDFLVYVQQEAAPKSAAQG</sequence>
<keyword evidence="2" id="KW-0479">Metal-binding</keyword>
<dbReference type="EMBL" id="JARXRO010000001">
    <property type="protein sequence ID" value="MDH5832373.1"/>
    <property type="molecule type" value="Genomic_DNA"/>
</dbReference>
<dbReference type="InterPro" id="IPR034660">
    <property type="entry name" value="DinB/YfiT-like"/>
</dbReference>
<evidence type="ECO:0000256" key="2">
    <source>
        <dbReference type="ARBA" id="ARBA00022723"/>
    </source>
</evidence>
<accession>A0ABT6JNV7</accession>
<comment type="caution">
    <text evidence="3">The sequence shown here is derived from an EMBL/GenBank/DDBJ whole genome shotgun (WGS) entry which is preliminary data.</text>
</comment>
<gene>
    <name evidence="3" type="ORF">QFW81_00300</name>
</gene>
<dbReference type="Gene3D" id="1.20.120.450">
    <property type="entry name" value="dinb family like domain"/>
    <property type="match status" value="1"/>
</dbReference>